<dbReference type="RefSeq" id="WP_067146409.1">
    <property type="nucleotide sequence ID" value="NZ_CP014265.1"/>
</dbReference>
<evidence type="ECO:0000313" key="4">
    <source>
        <dbReference type="Proteomes" id="UP000066376"/>
    </source>
</evidence>
<dbReference type="AlphaFoldDB" id="A0A126QYR4"/>
<name>A0A126QYR4_METOL</name>
<keyword evidence="1" id="KW-1133">Transmembrane helix</keyword>
<keyword evidence="1" id="KW-0472">Membrane</keyword>
<evidence type="ECO:0000256" key="1">
    <source>
        <dbReference type="SAM" id="Phobius"/>
    </source>
</evidence>
<protein>
    <recommendedName>
        <fullName evidence="2">EF-hand domain-containing protein</fullName>
    </recommendedName>
</protein>
<evidence type="ECO:0000259" key="2">
    <source>
        <dbReference type="PROSITE" id="PS50222"/>
    </source>
</evidence>
<dbReference type="PROSITE" id="PS50222">
    <property type="entry name" value="EF_HAND_2"/>
    <property type="match status" value="1"/>
</dbReference>
<evidence type="ECO:0000313" key="3">
    <source>
        <dbReference type="EMBL" id="AMK15290.1"/>
    </source>
</evidence>
<dbReference type="InterPro" id="IPR002048">
    <property type="entry name" value="EF_hand_dom"/>
</dbReference>
<dbReference type="SUPFAM" id="SSF47473">
    <property type="entry name" value="EF-hand"/>
    <property type="match status" value="1"/>
</dbReference>
<dbReference type="GO" id="GO:0005509">
    <property type="term" value="F:calcium ion binding"/>
    <property type="evidence" value="ECO:0007669"/>
    <property type="project" value="InterPro"/>
</dbReference>
<reference evidence="3 4" key="1">
    <citation type="journal article" date="2016" name="Genome Announc.">
        <title>Draft Genome Sequence of the Rumen Methanogen Methanobrevibacter olleyae YLM1.</title>
        <authorList>
            <person name="Kelly W.J."/>
            <person name="Li D."/>
            <person name="Lambie S.C."/>
            <person name="Cox F."/>
            <person name="Attwood G.T."/>
            <person name="Altermann E."/>
            <person name="Leahy S.C."/>
        </authorList>
    </citation>
    <scope>NUCLEOTIDE SEQUENCE [LARGE SCALE GENOMIC DNA]</scope>
    <source>
        <strain evidence="3 4">YLM1</strain>
    </source>
</reference>
<dbReference type="Proteomes" id="UP000066376">
    <property type="component" value="Chromosome"/>
</dbReference>
<organism evidence="3 4">
    <name type="scientific">Methanobrevibacter olleyae</name>
    <dbReference type="NCBI Taxonomy" id="294671"/>
    <lineage>
        <taxon>Archaea</taxon>
        <taxon>Methanobacteriati</taxon>
        <taxon>Methanobacteriota</taxon>
        <taxon>Methanomada group</taxon>
        <taxon>Methanobacteria</taxon>
        <taxon>Methanobacteriales</taxon>
        <taxon>Methanobacteriaceae</taxon>
        <taxon>Methanobrevibacter</taxon>
    </lineage>
</organism>
<dbReference type="PATRIC" id="fig|294671.3.peg.765"/>
<dbReference type="Pfam" id="PF13240">
    <property type="entry name" value="Zn_Ribbon_1"/>
    <property type="match status" value="1"/>
</dbReference>
<proteinExistence type="predicted"/>
<dbReference type="STRING" id="294671.YLM1_0733"/>
<keyword evidence="1" id="KW-0812">Transmembrane</keyword>
<feature type="domain" description="EF-hand" evidence="2">
    <location>
        <begin position="110"/>
        <end position="145"/>
    </location>
</feature>
<dbReference type="GeneID" id="28489030"/>
<dbReference type="InterPro" id="IPR018247">
    <property type="entry name" value="EF_Hand_1_Ca_BS"/>
</dbReference>
<reference evidence="4" key="2">
    <citation type="submission" date="2016-02" db="EMBL/GenBank/DDBJ databases">
        <title>The draft genome sequence of the rumen methanogen Methanobrevibacter olleyae YLM1.</title>
        <authorList>
            <consortium name="New Zealand Agricultural Greenhouse Gas Research Centre/Pastoral Greenhouse Gas Research Consortium"/>
            <person name="Kelly W.J."/>
            <person name="Li D."/>
            <person name="Lambie S.C."/>
            <person name="Attwood G.T."/>
            <person name="Altermann E."/>
            <person name="Leahy S.C."/>
        </authorList>
    </citation>
    <scope>NUCLEOTIDE SEQUENCE [LARGE SCALE GENOMIC DNA]</scope>
    <source>
        <strain evidence="4">YLM1</strain>
    </source>
</reference>
<dbReference type="EMBL" id="CP014265">
    <property type="protein sequence ID" value="AMK15290.1"/>
    <property type="molecule type" value="Genomic_DNA"/>
</dbReference>
<feature type="transmembrane region" description="Helical" evidence="1">
    <location>
        <begin position="46"/>
        <end position="66"/>
    </location>
</feature>
<dbReference type="KEGG" id="mol:YLM1_0733"/>
<sequence length="209" mass="22950">MTKFCSECGFENKDGAQFCKKCGSSLQSTINTVNNNEKPKSNKNTLIICATVIICLIIIAGAFIFLNSDSNIINIGFNVDSDDNSSVATVHENVKYGVSFDEACSYFLDASTTVVGHVFNESDTDGDGYLSDSEYNNFKNLVSFTKKYAYDISNNDQVSTPDLWNGDGTTKTRYCADHGRIVVGSDNRCPYCQQKGLDSRTRSGSTKYV</sequence>
<dbReference type="InterPro" id="IPR011992">
    <property type="entry name" value="EF-hand-dom_pair"/>
</dbReference>
<accession>A0A126QYR4</accession>
<dbReference type="PROSITE" id="PS00018">
    <property type="entry name" value="EF_HAND_1"/>
    <property type="match status" value="1"/>
</dbReference>
<gene>
    <name evidence="3" type="ORF">YLM1_0733</name>
</gene>
<dbReference type="InterPro" id="IPR026870">
    <property type="entry name" value="Zinc_ribbon_dom"/>
</dbReference>
<keyword evidence="4" id="KW-1185">Reference proteome</keyword>